<gene>
    <name evidence="5" type="ORF">ACFY05_23120</name>
</gene>
<keyword evidence="2" id="KW-0238">DNA-binding</keyword>
<proteinExistence type="predicted"/>
<dbReference type="SUPFAM" id="SSF55781">
    <property type="entry name" value="GAF domain-like"/>
    <property type="match status" value="1"/>
</dbReference>
<dbReference type="EMBL" id="JBIAXI010000014">
    <property type="protein sequence ID" value="MFF4775750.1"/>
    <property type="molecule type" value="Genomic_DNA"/>
</dbReference>
<dbReference type="SMART" id="SM00421">
    <property type="entry name" value="HTH_LUXR"/>
    <property type="match status" value="1"/>
</dbReference>
<evidence type="ECO:0000313" key="6">
    <source>
        <dbReference type="Proteomes" id="UP001602119"/>
    </source>
</evidence>
<protein>
    <submittedName>
        <fullName evidence="5">LuxR C-terminal-related transcriptional regulator</fullName>
    </submittedName>
</protein>
<dbReference type="Pfam" id="PF00196">
    <property type="entry name" value="GerE"/>
    <property type="match status" value="1"/>
</dbReference>
<keyword evidence="6" id="KW-1185">Reference proteome</keyword>
<keyword evidence="3" id="KW-0804">Transcription</keyword>
<dbReference type="SUPFAM" id="SSF46894">
    <property type="entry name" value="C-terminal effector domain of the bipartite response regulators"/>
    <property type="match status" value="1"/>
</dbReference>
<keyword evidence="1" id="KW-0805">Transcription regulation</keyword>
<dbReference type="InterPro" id="IPR029016">
    <property type="entry name" value="GAF-like_dom_sf"/>
</dbReference>
<reference evidence="5 6" key="1">
    <citation type="submission" date="2024-10" db="EMBL/GenBank/DDBJ databases">
        <title>The Natural Products Discovery Center: Release of the First 8490 Sequenced Strains for Exploring Actinobacteria Biosynthetic Diversity.</title>
        <authorList>
            <person name="Kalkreuter E."/>
            <person name="Kautsar S.A."/>
            <person name="Yang D."/>
            <person name="Bader C.D."/>
            <person name="Teijaro C.N."/>
            <person name="Fluegel L."/>
            <person name="Davis C.M."/>
            <person name="Simpson J.R."/>
            <person name="Lauterbach L."/>
            <person name="Steele A.D."/>
            <person name="Gui C."/>
            <person name="Meng S."/>
            <person name="Li G."/>
            <person name="Viehrig K."/>
            <person name="Ye F."/>
            <person name="Su P."/>
            <person name="Kiefer A.F."/>
            <person name="Nichols A."/>
            <person name="Cepeda A.J."/>
            <person name="Yan W."/>
            <person name="Fan B."/>
            <person name="Jiang Y."/>
            <person name="Adhikari A."/>
            <person name="Zheng C.-J."/>
            <person name="Schuster L."/>
            <person name="Cowan T.M."/>
            <person name="Smanski M.J."/>
            <person name="Chevrette M.G."/>
            <person name="De Carvalho L.P.S."/>
            <person name="Shen B."/>
        </authorList>
    </citation>
    <scope>NUCLEOTIDE SEQUENCE [LARGE SCALE GENOMIC DNA]</scope>
    <source>
        <strain evidence="5 6">NPDC001281</strain>
    </source>
</reference>
<evidence type="ECO:0000259" key="4">
    <source>
        <dbReference type="PROSITE" id="PS50043"/>
    </source>
</evidence>
<evidence type="ECO:0000256" key="1">
    <source>
        <dbReference type="ARBA" id="ARBA00023015"/>
    </source>
</evidence>
<dbReference type="PANTHER" id="PTHR43214">
    <property type="entry name" value="TWO-COMPONENT RESPONSE REGULATOR"/>
    <property type="match status" value="1"/>
</dbReference>
<dbReference type="InterPro" id="IPR036388">
    <property type="entry name" value="WH-like_DNA-bd_sf"/>
</dbReference>
<dbReference type="InterPro" id="IPR039420">
    <property type="entry name" value="WalR-like"/>
</dbReference>
<dbReference type="InterPro" id="IPR003018">
    <property type="entry name" value="GAF"/>
</dbReference>
<sequence length="290" mass="31464">MAVTPAPVSNPEHEREALHTALARMRRMTGLPVAFGGAVSAARRDVRLMEFTGTLTGALRGLVIGAGNGLGGRVLVTGRPGSVDDYTTDVRISHEYDKPVIAEGMRAIAAVPVTIDGSVFGVLYGGTRESLSLSTRVLDAMTQVALRMGIELTVRREVERRMVELETAAIIRAAREAPTAPEWEEVRQVHAQLRSIAQEIADPALRLRLQDACDRLARSNGGPLRENPLSPRELDVLALVAMGCGNAETGRRLGILPETVKSYLRTIMRKLGTHSRMETVIVARRSGFMP</sequence>
<dbReference type="PROSITE" id="PS50043">
    <property type="entry name" value="HTH_LUXR_2"/>
    <property type="match status" value="1"/>
</dbReference>
<feature type="domain" description="HTH luxR-type" evidence="4">
    <location>
        <begin position="222"/>
        <end position="287"/>
    </location>
</feature>
<dbReference type="Pfam" id="PF13185">
    <property type="entry name" value="GAF_2"/>
    <property type="match status" value="1"/>
</dbReference>
<dbReference type="Proteomes" id="UP001602119">
    <property type="component" value="Unassembled WGS sequence"/>
</dbReference>
<dbReference type="PANTHER" id="PTHR43214:SF42">
    <property type="entry name" value="TRANSCRIPTIONAL REGULATORY PROTEIN DESR"/>
    <property type="match status" value="1"/>
</dbReference>
<name>A0ABW6V953_MICFU</name>
<dbReference type="RefSeq" id="WP_066941428.1">
    <property type="nucleotide sequence ID" value="NZ_BBYK01000047.1"/>
</dbReference>
<organism evidence="5 6">
    <name type="scientific">Microtetraspora fusca</name>
    <dbReference type="NCBI Taxonomy" id="1997"/>
    <lineage>
        <taxon>Bacteria</taxon>
        <taxon>Bacillati</taxon>
        <taxon>Actinomycetota</taxon>
        <taxon>Actinomycetes</taxon>
        <taxon>Streptosporangiales</taxon>
        <taxon>Streptosporangiaceae</taxon>
        <taxon>Microtetraspora</taxon>
    </lineage>
</organism>
<dbReference type="PRINTS" id="PR00038">
    <property type="entry name" value="HTHLUXR"/>
</dbReference>
<evidence type="ECO:0000256" key="3">
    <source>
        <dbReference type="ARBA" id="ARBA00023163"/>
    </source>
</evidence>
<dbReference type="CDD" id="cd06170">
    <property type="entry name" value="LuxR_C_like"/>
    <property type="match status" value="1"/>
</dbReference>
<evidence type="ECO:0000313" key="5">
    <source>
        <dbReference type="EMBL" id="MFF4775750.1"/>
    </source>
</evidence>
<dbReference type="Gene3D" id="3.30.450.40">
    <property type="match status" value="1"/>
</dbReference>
<accession>A0ABW6V953</accession>
<dbReference type="InterPro" id="IPR016032">
    <property type="entry name" value="Sig_transdc_resp-reg_C-effctor"/>
</dbReference>
<dbReference type="InterPro" id="IPR000792">
    <property type="entry name" value="Tscrpt_reg_LuxR_C"/>
</dbReference>
<dbReference type="Gene3D" id="1.10.10.10">
    <property type="entry name" value="Winged helix-like DNA-binding domain superfamily/Winged helix DNA-binding domain"/>
    <property type="match status" value="1"/>
</dbReference>
<comment type="caution">
    <text evidence="5">The sequence shown here is derived from an EMBL/GenBank/DDBJ whole genome shotgun (WGS) entry which is preliminary data.</text>
</comment>
<evidence type="ECO:0000256" key="2">
    <source>
        <dbReference type="ARBA" id="ARBA00023125"/>
    </source>
</evidence>
<dbReference type="SMART" id="SM00065">
    <property type="entry name" value="GAF"/>
    <property type="match status" value="1"/>
</dbReference>